<feature type="modified residue" description="4-aspartylphosphate" evidence="6">
    <location>
        <position position="62"/>
    </location>
</feature>
<dbReference type="PROSITE" id="PS00676">
    <property type="entry name" value="SIGMA54_INTERACT_2"/>
    <property type="match status" value="1"/>
</dbReference>
<gene>
    <name evidence="9" type="primary">dctD</name>
    <name evidence="9" type="ORF">GCM10007350_22870</name>
</gene>
<keyword evidence="5" id="KW-0804">Transcription</keyword>
<comment type="caution">
    <text evidence="9">The sequence shown here is derived from an EMBL/GenBank/DDBJ whole genome shotgun (WGS) entry which is preliminary data.</text>
</comment>
<accession>A0ABQ3H0E9</accession>
<dbReference type="Gene3D" id="3.40.50.2300">
    <property type="match status" value="1"/>
</dbReference>
<sequence>MTEPLTDAFPQSIHLVEDDPIVRRGSEQALRLAGFAVRGHPDAESLLDAIADGERPAVVVSDVRLPGRDGLALLRELLALDRALPVILVTGHGDVTMAVGAMRDGAYDFIEKPFTSERLVEQVRRALEKRRLAWENQRLRAKLGEPLEQLLIGQNPAIVALRQTIAAVAPVGIDVLVNGETGCGKDVVARALHVASGRKGQFVALNCGALPETVFEAEVFGAEAGAYTGAAKRRIGKIEYADGGTLFLDEIESMPLALQVKLLRVIQDRKVERLGGNAAIAVDVRIVVASKADLKAESDAGRFRADLYHRLNVVVLDLPPLRERRDDVALLMGHFLFDAAQRFGRTAPSWSAGDLARWQAYDWPGNVRELKNVAERFCLGLPEGTPKLADDAAPATLAAQVDRAEKRIIEGALRDTGGQVTRTAETLGLPRKTLYDKLSRHGIDPDAFRQG</sequence>
<dbReference type="InterPro" id="IPR058031">
    <property type="entry name" value="AAA_lid_NorR"/>
</dbReference>
<dbReference type="Pfam" id="PF00072">
    <property type="entry name" value="Response_reg"/>
    <property type="match status" value="1"/>
</dbReference>
<evidence type="ECO:0000256" key="3">
    <source>
        <dbReference type="ARBA" id="ARBA00023015"/>
    </source>
</evidence>
<dbReference type="PROSITE" id="PS50110">
    <property type="entry name" value="RESPONSE_REGULATORY"/>
    <property type="match status" value="1"/>
</dbReference>
<dbReference type="InterPro" id="IPR027417">
    <property type="entry name" value="P-loop_NTPase"/>
</dbReference>
<evidence type="ECO:0000313" key="10">
    <source>
        <dbReference type="Proteomes" id="UP000604737"/>
    </source>
</evidence>
<evidence type="ECO:0000256" key="2">
    <source>
        <dbReference type="ARBA" id="ARBA00022840"/>
    </source>
</evidence>
<dbReference type="InterPro" id="IPR001789">
    <property type="entry name" value="Sig_transdc_resp-reg_receiver"/>
</dbReference>
<keyword evidence="3" id="KW-0805">Transcription regulation</keyword>
<evidence type="ECO:0000256" key="6">
    <source>
        <dbReference type="PROSITE-ProRule" id="PRU00169"/>
    </source>
</evidence>
<protein>
    <submittedName>
        <fullName evidence="9">Sigma-54-dependent Fis family transcriptional regulator</fullName>
    </submittedName>
</protein>
<dbReference type="InterPro" id="IPR011006">
    <property type="entry name" value="CheY-like_superfamily"/>
</dbReference>
<keyword evidence="1" id="KW-0547">Nucleotide-binding</keyword>
<dbReference type="CDD" id="cd00009">
    <property type="entry name" value="AAA"/>
    <property type="match status" value="1"/>
</dbReference>
<proteinExistence type="predicted"/>
<dbReference type="InterPro" id="IPR025944">
    <property type="entry name" value="Sigma_54_int_dom_CS"/>
</dbReference>
<dbReference type="SUPFAM" id="SSF52540">
    <property type="entry name" value="P-loop containing nucleoside triphosphate hydrolases"/>
    <property type="match status" value="1"/>
</dbReference>
<evidence type="ECO:0000256" key="1">
    <source>
        <dbReference type="ARBA" id="ARBA00022741"/>
    </source>
</evidence>
<dbReference type="InterPro" id="IPR002078">
    <property type="entry name" value="Sigma_54_int"/>
</dbReference>
<reference evidence="10" key="1">
    <citation type="journal article" date="2019" name="Int. J. Syst. Evol. Microbiol.">
        <title>The Global Catalogue of Microorganisms (GCM) 10K type strain sequencing project: providing services to taxonomists for standard genome sequencing and annotation.</title>
        <authorList>
            <consortium name="The Broad Institute Genomics Platform"/>
            <consortium name="The Broad Institute Genome Sequencing Center for Infectious Disease"/>
            <person name="Wu L."/>
            <person name="Ma J."/>
        </authorList>
    </citation>
    <scope>NUCLEOTIDE SEQUENCE [LARGE SCALE GENOMIC DNA]</scope>
    <source>
        <strain evidence="10">KCTC 23701</strain>
    </source>
</reference>
<name>A0ABQ3H0E9_9NEIS</name>
<dbReference type="InterPro" id="IPR025943">
    <property type="entry name" value="Sigma_54_int_dom_ATP-bd_2"/>
</dbReference>
<keyword evidence="4" id="KW-0238">DNA-binding</keyword>
<evidence type="ECO:0000256" key="5">
    <source>
        <dbReference type="ARBA" id="ARBA00023163"/>
    </source>
</evidence>
<feature type="domain" description="Sigma-54 factor interaction" evidence="7">
    <location>
        <begin position="151"/>
        <end position="379"/>
    </location>
</feature>
<keyword evidence="10" id="KW-1185">Reference proteome</keyword>
<evidence type="ECO:0000259" key="7">
    <source>
        <dbReference type="PROSITE" id="PS50045"/>
    </source>
</evidence>
<dbReference type="SMART" id="SM00382">
    <property type="entry name" value="AAA"/>
    <property type="match status" value="1"/>
</dbReference>
<dbReference type="InterPro" id="IPR003593">
    <property type="entry name" value="AAA+_ATPase"/>
</dbReference>
<dbReference type="RefSeq" id="WP_189460931.1">
    <property type="nucleotide sequence ID" value="NZ_BMYO01000006.1"/>
</dbReference>
<dbReference type="PANTHER" id="PTHR32071:SF57">
    <property type="entry name" value="C4-DICARBOXYLATE TRANSPORT TRANSCRIPTIONAL REGULATORY PROTEIN DCTD"/>
    <property type="match status" value="1"/>
</dbReference>
<dbReference type="SUPFAM" id="SSF46689">
    <property type="entry name" value="Homeodomain-like"/>
    <property type="match status" value="1"/>
</dbReference>
<organism evidence="9 10">
    <name type="scientific">Jeongeupia chitinilytica</name>
    <dbReference type="NCBI Taxonomy" id="1041641"/>
    <lineage>
        <taxon>Bacteria</taxon>
        <taxon>Pseudomonadati</taxon>
        <taxon>Pseudomonadota</taxon>
        <taxon>Betaproteobacteria</taxon>
        <taxon>Neisseriales</taxon>
        <taxon>Chitinibacteraceae</taxon>
        <taxon>Jeongeupia</taxon>
    </lineage>
</organism>
<dbReference type="PANTHER" id="PTHR32071">
    <property type="entry name" value="TRANSCRIPTIONAL REGULATORY PROTEIN"/>
    <property type="match status" value="1"/>
</dbReference>
<dbReference type="PRINTS" id="PR01590">
    <property type="entry name" value="HTHFIS"/>
</dbReference>
<dbReference type="InterPro" id="IPR002197">
    <property type="entry name" value="HTH_Fis"/>
</dbReference>
<dbReference type="Pfam" id="PF02954">
    <property type="entry name" value="HTH_8"/>
    <property type="match status" value="1"/>
</dbReference>
<evidence type="ECO:0000259" key="8">
    <source>
        <dbReference type="PROSITE" id="PS50110"/>
    </source>
</evidence>
<feature type="domain" description="Response regulatory" evidence="8">
    <location>
        <begin position="12"/>
        <end position="127"/>
    </location>
</feature>
<dbReference type="Gene3D" id="1.10.8.60">
    <property type="match status" value="1"/>
</dbReference>
<keyword evidence="6" id="KW-0597">Phosphoprotein</keyword>
<dbReference type="SUPFAM" id="SSF52172">
    <property type="entry name" value="CheY-like"/>
    <property type="match status" value="1"/>
</dbReference>
<dbReference type="Pfam" id="PF00158">
    <property type="entry name" value="Sigma54_activat"/>
    <property type="match status" value="1"/>
</dbReference>
<dbReference type="Proteomes" id="UP000604737">
    <property type="component" value="Unassembled WGS sequence"/>
</dbReference>
<dbReference type="SMART" id="SM00448">
    <property type="entry name" value="REC"/>
    <property type="match status" value="1"/>
</dbReference>
<dbReference type="EMBL" id="BMYO01000006">
    <property type="protein sequence ID" value="GHD64235.1"/>
    <property type="molecule type" value="Genomic_DNA"/>
</dbReference>
<dbReference type="InterPro" id="IPR009057">
    <property type="entry name" value="Homeodomain-like_sf"/>
</dbReference>
<evidence type="ECO:0000313" key="9">
    <source>
        <dbReference type="EMBL" id="GHD64235.1"/>
    </source>
</evidence>
<evidence type="ECO:0000256" key="4">
    <source>
        <dbReference type="ARBA" id="ARBA00023125"/>
    </source>
</evidence>
<dbReference type="Gene3D" id="1.10.10.60">
    <property type="entry name" value="Homeodomain-like"/>
    <property type="match status" value="1"/>
</dbReference>
<dbReference type="Gene3D" id="3.40.50.300">
    <property type="entry name" value="P-loop containing nucleotide triphosphate hydrolases"/>
    <property type="match status" value="1"/>
</dbReference>
<dbReference type="PROSITE" id="PS50045">
    <property type="entry name" value="SIGMA54_INTERACT_4"/>
    <property type="match status" value="1"/>
</dbReference>
<dbReference type="Pfam" id="PF25601">
    <property type="entry name" value="AAA_lid_14"/>
    <property type="match status" value="1"/>
</dbReference>
<dbReference type="PROSITE" id="PS00688">
    <property type="entry name" value="SIGMA54_INTERACT_3"/>
    <property type="match status" value="1"/>
</dbReference>
<keyword evidence="2" id="KW-0067">ATP-binding</keyword>